<dbReference type="SUPFAM" id="SSF51126">
    <property type="entry name" value="Pectin lyase-like"/>
    <property type="match status" value="1"/>
</dbReference>
<dbReference type="AlphaFoldDB" id="A0A2A7AVL4"/>
<dbReference type="InterPro" id="IPR012334">
    <property type="entry name" value="Pectin_lyas_fold"/>
</dbReference>
<evidence type="ECO:0000313" key="2">
    <source>
        <dbReference type="Proteomes" id="UP000220480"/>
    </source>
</evidence>
<proteinExistence type="predicted"/>
<comment type="caution">
    <text evidence="1">The sequence shown here is derived from an EMBL/GenBank/DDBJ whole genome shotgun (WGS) entry which is preliminary data.</text>
</comment>
<name>A0A2A7AVL4_9FIRM</name>
<protein>
    <submittedName>
        <fullName evidence="1">Uncharacterized protein</fullName>
    </submittedName>
</protein>
<dbReference type="EMBL" id="NMTZ01000027">
    <property type="protein sequence ID" value="PDX83205.1"/>
    <property type="molecule type" value="Genomic_DNA"/>
</dbReference>
<accession>A0A2A7AVL4</accession>
<reference evidence="1 2" key="1">
    <citation type="journal article" date="2017" name="Front. Microbiol.">
        <title>New Insights into the Diversity of the Genus Faecalibacterium.</title>
        <authorList>
            <person name="Benevides L."/>
            <person name="Burman S."/>
            <person name="Martin R."/>
            <person name="Robert V."/>
            <person name="Thomas M."/>
            <person name="Miquel S."/>
            <person name="Chain F."/>
            <person name="Sokol H."/>
            <person name="Bermudez-Humaran L.G."/>
            <person name="Morrison M."/>
            <person name="Langella P."/>
            <person name="Azevedo V.A."/>
            <person name="Chatel J.M."/>
            <person name="Soares S."/>
        </authorList>
    </citation>
    <scope>NUCLEOTIDE SEQUENCE [LARGE SCALE GENOMIC DNA]</scope>
    <source>
        <strain evidence="1 2">CNCM I 4644</strain>
    </source>
</reference>
<dbReference type="Gene3D" id="2.160.20.10">
    <property type="entry name" value="Single-stranded right-handed beta-helix, Pectin lyase-like"/>
    <property type="match status" value="1"/>
</dbReference>
<sequence>MVDGGNKKYKYFEIIVNNVEDLEVRNVIFWKGANMVLEGCKNIWFVNCTWEGINPNGVNKIWTCGIRLRGRMENGESIWCENIWIEGCIFQNVWYNPYVNNGRPQDVSDAAILP</sequence>
<evidence type="ECO:0000313" key="1">
    <source>
        <dbReference type="EMBL" id="PDX83205.1"/>
    </source>
</evidence>
<organism evidence="1 2">
    <name type="scientific">Faecalibacterium prausnitzii</name>
    <dbReference type="NCBI Taxonomy" id="853"/>
    <lineage>
        <taxon>Bacteria</taxon>
        <taxon>Bacillati</taxon>
        <taxon>Bacillota</taxon>
        <taxon>Clostridia</taxon>
        <taxon>Eubacteriales</taxon>
        <taxon>Oscillospiraceae</taxon>
        <taxon>Faecalibacterium</taxon>
    </lineage>
</organism>
<dbReference type="InterPro" id="IPR011050">
    <property type="entry name" value="Pectin_lyase_fold/virulence"/>
</dbReference>
<dbReference type="RefSeq" id="WP_097780411.1">
    <property type="nucleotide sequence ID" value="NZ_NMTZ01000027.1"/>
</dbReference>
<gene>
    <name evidence="1" type="ORF">CGS59_13910</name>
</gene>
<dbReference type="Proteomes" id="UP000220480">
    <property type="component" value="Unassembled WGS sequence"/>
</dbReference>